<protein>
    <submittedName>
        <fullName evidence="1">Uncharacterized protein</fullName>
    </submittedName>
</protein>
<evidence type="ECO:0000313" key="2">
    <source>
        <dbReference type="Proteomes" id="UP000438699"/>
    </source>
</evidence>
<dbReference type="EMBL" id="WAIE01000007">
    <property type="protein sequence ID" value="KAB1440306.1"/>
    <property type="molecule type" value="Genomic_DNA"/>
</dbReference>
<sequence>MLCEAGWRRRTEKRLALLAASKRKVPGFLERVAGAGAQSFRAPRLFHRGRGWPFLPAAFPSRAEVLATKVRVQVCEGFITVRLFGMARFLQYEIPNGPSKLFTFLEKIKPTFCKNVNLWLLYHALIERSINSGKILDNFFFFCLFTRPCCYLSILDCTLFFRKINSYFLNLVPESRLLHSKIVWNIGRIHFGCMANFSIST</sequence>
<keyword evidence="2" id="KW-1185">Reference proteome</keyword>
<gene>
    <name evidence="1" type="ORF">F8A88_13730</name>
</gene>
<dbReference type="RefSeq" id="WP_151151747.1">
    <property type="nucleotide sequence ID" value="NZ_WAIE01000007.1"/>
</dbReference>
<proteinExistence type="predicted"/>
<accession>A0A6N6MYH1</accession>
<organism evidence="1 2">
    <name type="scientific">Pseudodesulfovibrio senegalensis</name>
    <dbReference type="NCBI Taxonomy" id="1721087"/>
    <lineage>
        <taxon>Bacteria</taxon>
        <taxon>Pseudomonadati</taxon>
        <taxon>Thermodesulfobacteriota</taxon>
        <taxon>Desulfovibrionia</taxon>
        <taxon>Desulfovibrionales</taxon>
        <taxon>Desulfovibrionaceae</taxon>
    </lineage>
</organism>
<comment type="caution">
    <text evidence="1">The sequence shown here is derived from an EMBL/GenBank/DDBJ whole genome shotgun (WGS) entry which is preliminary data.</text>
</comment>
<dbReference type="Proteomes" id="UP000438699">
    <property type="component" value="Unassembled WGS sequence"/>
</dbReference>
<dbReference type="AlphaFoldDB" id="A0A6N6MYH1"/>
<reference evidence="1 2" key="1">
    <citation type="journal article" date="2017" name="Int. J. Syst. Evol. Microbiol.">
        <title>Desulfovibrio senegalensis sp. nov., a mesophilic sulfate reducer isolated from marine sediment.</title>
        <authorList>
            <person name="Thioye A."/>
            <person name="Gam Z.B.A."/>
            <person name="Mbengue M."/>
            <person name="Cayol J.L."/>
            <person name="Joseph-Bartoli M."/>
            <person name="Toure-Kane C."/>
            <person name="Labat M."/>
        </authorList>
    </citation>
    <scope>NUCLEOTIDE SEQUENCE [LARGE SCALE GENOMIC DNA]</scope>
    <source>
        <strain evidence="1 2">DSM 101509</strain>
    </source>
</reference>
<name>A0A6N6MYH1_9BACT</name>
<evidence type="ECO:0000313" key="1">
    <source>
        <dbReference type="EMBL" id="KAB1440306.1"/>
    </source>
</evidence>